<keyword evidence="1" id="KW-0723">Serine/threonine-protein kinase</keyword>
<proteinExistence type="predicted"/>
<feature type="repeat" description="ANK" evidence="6">
    <location>
        <begin position="333"/>
        <end position="366"/>
    </location>
</feature>
<dbReference type="InterPro" id="IPR008271">
    <property type="entry name" value="Ser/Thr_kinase_AS"/>
</dbReference>
<dbReference type="PROSITE" id="PS00107">
    <property type="entry name" value="PROTEIN_KINASE_ATP"/>
    <property type="match status" value="2"/>
</dbReference>
<evidence type="ECO:0000259" key="8">
    <source>
        <dbReference type="PROSITE" id="PS50011"/>
    </source>
</evidence>
<evidence type="ECO:0000256" key="6">
    <source>
        <dbReference type="PROSITE-ProRule" id="PRU00023"/>
    </source>
</evidence>
<dbReference type="Gene3D" id="3.30.200.20">
    <property type="entry name" value="Phosphorylase Kinase, domain 1"/>
    <property type="match status" value="2"/>
</dbReference>
<dbReference type="SMART" id="SM00248">
    <property type="entry name" value="ANK"/>
    <property type="match status" value="17"/>
</dbReference>
<evidence type="ECO:0000256" key="1">
    <source>
        <dbReference type="ARBA" id="ARBA00022527"/>
    </source>
</evidence>
<dbReference type="InterPro" id="IPR002110">
    <property type="entry name" value="Ankyrin_rpt"/>
</dbReference>
<feature type="repeat" description="ANK" evidence="6">
    <location>
        <begin position="452"/>
        <end position="485"/>
    </location>
</feature>
<dbReference type="GO" id="GO:0005524">
    <property type="term" value="F:ATP binding"/>
    <property type="evidence" value="ECO:0007669"/>
    <property type="project" value="UniProtKB-UniRule"/>
</dbReference>
<evidence type="ECO:0000256" key="3">
    <source>
        <dbReference type="ARBA" id="ARBA00022741"/>
    </source>
</evidence>
<reference evidence="9 10" key="1">
    <citation type="journal article" date="2014" name="Genome Biol. Evol.">
        <title>The secreted proteins of Achlya hypogyna and Thraustotheca clavata identify the ancestral oomycete secretome and reveal gene acquisitions by horizontal gene transfer.</title>
        <authorList>
            <person name="Misner I."/>
            <person name="Blouin N."/>
            <person name="Leonard G."/>
            <person name="Richards T.A."/>
            <person name="Lane C.E."/>
        </authorList>
    </citation>
    <scope>NUCLEOTIDE SEQUENCE [LARGE SCALE GENOMIC DNA]</scope>
    <source>
        <strain evidence="9 10">ATCC 48635</strain>
    </source>
</reference>
<dbReference type="InterPro" id="IPR011009">
    <property type="entry name" value="Kinase-like_dom_sf"/>
</dbReference>
<evidence type="ECO:0000256" key="2">
    <source>
        <dbReference type="ARBA" id="ARBA00022737"/>
    </source>
</evidence>
<dbReference type="PROSITE" id="PS50297">
    <property type="entry name" value="ANK_REP_REGION"/>
    <property type="match status" value="8"/>
</dbReference>
<keyword evidence="10" id="KW-1185">Reference proteome</keyword>
<feature type="repeat" description="ANK" evidence="6">
    <location>
        <begin position="993"/>
        <end position="1025"/>
    </location>
</feature>
<dbReference type="InterPro" id="IPR017441">
    <property type="entry name" value="Protein_kinase_ATP_BS"/>
</dbReference>
<comment type="caution">
    <text evidence="9">The sequence shown here is derived from an EMBL/GenBank/DDBJ whole genome shotgun (WGS) entry which is preliminary data.</text>
</comment>
<dbReference type="Proteomes" id="UP000243579">
    <property type="component" value="Unassembled WGS sequence"/>
</dbReference>
<keyword evidence="9" id="KW-0808">Transferase</keyword>
<dbReference type="SMART" id="SM00220">
    <property type="entry name" value="S_TKc"/>
    <property type="match status" value="1"/>
</dbReference>
<feature type="binding site" evidence="7">
    <location>
        <position position="1126"/>
    </location>
    <ligand>
        <name>ATP</name>
        <dbReference type="ChEBI" id="CHEBI:30616"/>
    </ligand>
</feature>
<dbReference type="PROSITE" id="PS50011">
    <property type="entry name" value="PROTEIN_KINASE_DOM"/>
    <property type="match status" value="2"/>
</dbReference>
<evidence type="ECO:0000313" key="9">
    <source>
        <dbReference type="EMBL" id="OQR91705.1"/>
    </source>
</evidence>
<accession>A0A1V9Z129</accession>
<dbReference type="Pfam" id="PF00023">
    <property type="entry name" value="Ank"/>
    <property type="match status" value="2"/>
</dbReference>
<dbReference type="AlphaFoldDB" id="A0A1V9Z129"/>
<name>A0A1V9Z129_ACHHY</name>
<evidence type="ECO:0000256" key="5">
    <source>
        <dbReference type="ARBA" id="ARBA00023043"/>
    </source>
</evidence>
<feature type="repeat" description="ANK" evidence="6">
    <location>
        <begin position="108"/>
        <end position="140"/>
    </location>
</feature>
<feature type="repeat" description="ANK" evidence="6">
    <location>
        <begin position="960"/>
        <end position="992"/>
    </location>
</feature>
<dbReference type="SUPFAM" id="SSF56112">
    <property type="entry name" value="Protein kinase-like (PK-like)"/>
    <property type="match status" value="2"/>
</dbReference>
<dbReference type="EMBL" id="JNBR01000508">
    <property type="protein sequence ID" value="OQR91705.1"/>
    <property type="molecule type" value="Genomic_DNA"/>
</dbReference>
<dbReference type="PANTHER" id="PTHR24198">
    <property type="entry name" value="ANKYRIN REPEAT AND PROTEIN KINASE DOMAIN-CONTAINING PROTEIN"/>
    <property type="match status" value="1"/>
</dbReference>
<feature type="repeat" description="ANK" evidence="6">
    <location>
        <begin position="39"/>
        <end position="71"/>
    </location>
</feature>
<feature type="repeat" description="ANK" evidence="6">
    <location>
        <begin position="794"/>
        <end position="826"/>
    </location>
</feature>
<sequence length="1153" mass="125132">MEWKDSARKLSDAAAGKGYDAAVERLIAAGANVHHRNKDLKAPLHGAAYDGHATVARRLISAGADVNATDKDIPLSTTLLKTDAVKWCSYSLMLAPTFTNEAIRGPQFQQTPLYVAAHNGHVEVVRMLLSAGANANGMDNIRNSPLHYASQNGHNEDTGKMLYNAAQEGHRAEVERLLKEGASVEWKDKHGDTLLFGAAERGFDAIVQMLLATAKIDINMKNKYHQLPLCYAARSGRFEVTRRLIDAGFDINNPDCHFWTQQVVDTTKWFNSSWKMNGETAMDRAKDKDRSKVLQLLSASVQHALVQAAEAGEENRVSDLLRIGGTSSDTDDSGTTPLRAAVEQGHVKIVTKLLAAESNQVQAIEDNGLLILARSLKLATVVVVLEKILTTAMWSAINTGDATTLATVLRQGISVNCVNHDKDLLRAMRSGDFARVHDLLDCHGNPNATDETGQTLLHLAVLSNAPDILVKLLRTAGINKTKANQNGDTPLVLAIKCGNSALAKRIFGTLDEPTRSVPTHELTVDDTKLLGSGGFGAVFKGSWLGRTVAVKRPNSNSNDRSQLREIEAMKVCTSPYVLQLLGVTHDPMQLVLEFMDGGNLRQYLDKKRDGVPVPVNYSTLEVAWVIANAILDLHHAGLLHRDLKSNNVLLSSTNYIKVADMGLTRDCKTDMTTGVGTANWTAPEIFVSKSAYSYAADIYSFGVILTELDTLQMPYANSKFPQYCIPYEVLENGLRPSFSETCPQWLRELATSCMVRTPEDRPRNDMYFAAEGGKEAEVARLLQKQAPLEWTDEREDTPLLKAASHGHEGVVRQLIAAGANVHHENYYQWTPLHNAAYGGHVAIVRQLLAAGAEINAVNKNGVTPLLAAVTQGYAEIVKLLLEAGAKDFKTTTVAFLTRGSRLHAINKHDAVAVVLEKALTKTLFAAAATGDSTEVTFVLDEGISPNCVNEDAKTAPYYQVGVSPIHVATARGHAEIVELLVAANADVNFRGQRGETPLHAAVGSRNESIVQLLLKAGAYANVVDQAGQTLLHLAVLSDAHDIITELLRAPGIDVFKANQLGDSPLVTAIKHGHRSFAKRMYAAVYKPMRMDLAASELTVDVASRLGQGGFGAVYKGECGGRPVAVKMGLRMDEVDGLQKEICAMQTCTSPYLL</sequence>
<dbReference type="InterPro" id="IPR000719">
    <property type="entry name" value="Prot_kinase_dom"/>
</dbReference>
<keyword evidence="9" id="KW-0418">Kinase</keyword>
<dbReference type="STRING" id="1202772.A0A1V9Z129"/>
<feature type="domain" description="Protein kinase" evidence="8">
    <location>
        <begin position="1099"/>
        <end position="1153"/>
    </location>
</feature>
<dbReference type="Pfam" id="PF12796">
    <property type="entry name" value="Ank_2"/>
    <property type="match status" value="5"/>
</dbReference>
<dbReference type="PRINTS" id="PR00109">
    <property type="entry name" value="TYRKINASE"/>
</dbReference>
<feature type="domain" description="Protein kinase" evidence="8">
    <location>
        <begin position="524"/>
        <end position="778"/>
    </location>
</feature>
<feature type="repeat" description="ANK" evidence="6">
    <location>
        <begin position="1026"/>
        <end position="1059"/>
    </location>
</feature>
<dbReference type="PANTHER" id="PTHR24198:SF165">
    <property type="entry name" value="ANKYRIN REPEAT-CONTAINING PROTEIN-RELATED"/>
    <property type="match status" value="1"/>
</dbReference>
<keyword evidence="2" id="KW-0677">Repeat</keyword>
<dbReference type="PRINTS" id="PR01415">
    <property type="entry name" value="ANKYRIN"/>
</dbReference>
<evidence type="ECO:0000313" key="10">
    <source>
        <dbReference type="Proteomes" id="UP000243579"/>
    </source>
</evidence>
<dbReference type="Gene3D" id="1.10.510.10">
    <property type="entry name" value="Transferase(Phosphotransferase) domain 1"/>
    <property type="match status" value="1"/>
</dbReference>
<feature type="repeat" description="ANK" evidence="6">
    <location>
        <begin position="860"/>
        <end position="885"/>
    </location>
</feature>
<dbReference type="PROSITE" id="PS00108">
    <property type="entry name" value="PROTEIN_KINASE_ST"/>
    <property type="match status" value="1"/>
</dbReference>
<dbReference type="PROSITE" id="PS50088">
    <property type="entry name" value="ANK_REPEAT"/>
    <property type="match status" value="11"/>
</dbReference>
<organism evidence="9 10">
    <name type="scientific">Achlya hypogyna</name>
    <name type="common">Oomycete</name>
    <name type="synonym">Protoachlya hypogyna</name>
    <dbReference type="NCBI Taxonomy" id="1202772"/>
    <lineage>
        <taxon>Eukaryota</taxon>
        <taxon>Sar</taxon>
        <taxon>Stramenopiles</taxon>
        <taxon>Oomycota</taxon>
        <taxon>Saprolegniomycetes</taxon>
        <taxon>Saprolegniales</taxon>
        <taxon>Achlyaceae</taxon>
        <taxon>Achlya</taxon>
    </lineage>
</organism>
<dbReference type="InterPro" id="IPR001245">
    <property type="entry name" value="Ser-Thr/Tyr_kinase_cat_dom"/>
</dbReference>
<evidence type="ECO:0000256" key="4">
    <source>
        <dbReference type="ARBA" id="ARBA00022840"/>
    </source>
</evidence>
<feature type="repeat" description="ANK" evidence="6">
    <location>
        <begin position="827"/>
        <end position="859"/>
    </location>
</feature>
<feature type="binding site" evidence="7">
    <location>
        <position position="551"/>
    </location>
    <ligand>
        <name>ATP</name>
        <dbReference type="ChEBI" id="CHEBI:30616"/>
    </ligand>
</feature>
<protein>
    <submittedName>
        <fullName evidence="9">Ankyrin repeat and protein kinase domain-containing protein 1</fullName>
    </submittedName>
</protein>
<feature type="repeat" description="ANK" evidence="6">
    <location>
        <begin position="224"/>
        <end position="256"/>
    </location>
</feature>
<gene>
    <name evidence="9" type="ORF">ACHHYP_20175</name>
</gene>
<dbReference type="SUPFAM" id="SSF48403">
    <property type="entry name" value="Ankyrin repeat"/>
    <property type="match status" value="3"/>
</dbReference>
<evidence type="ECO:0000256" key="7">
    <source>
        <dbReference type="PROSITE-ProRule" id="PRU10141"/>
    </source>
</evidence>
<keyword evidence="4 7" id="KW-0067">ATP-binding</keyword>
<dbReference type="Gene3D" id="1.25.40.20">
    <property type="entry name" value="Ankyrin repeat-containing domain"/>
    <property type="match status" value="9"/>
</dbReference>
<dbReference type="GO" id="GO:0004674">
    <property type="term" value="F:protein serine/threonine kinase activity"/>
    <property type="evidence" value="ECO:0007669"/>
    <property type="project" value="UniProtKB-KW"/>
</dbReference>
<keyword evidence="3 7" id="KW-0547">Nucleotide-binding</keyword>
<dbReference type="Pfam" id="PF07714">
    <property type="entry name" value="PK_Tyr_Ser-Thr"/>
    <property type="match status" value="1"/>
</dbReference>
<dbReference type="InterPro" id="IPR036770">
    <property type="entry name" value="Ankyrin_rpt-contain_sf"/>
</dbReference>
<keyword evidence="5 6" id="KW-0040">ANK repeat</keyword>